<protein>
    <submittedName>
        <fullName evidence="1">Uncharacterized protein</fullName>
    </submittedName>
</protein>
<reference evidence="1 2" key="1">
    <citation type="journal article" date="2018" name="Nat. Ecol. Evol.">
        <title>Pezizomycetes genomes reveal the molecular basis of ectomycorrhizal truffle lifestyle.</title>
        <authorList>
            <person name="Murat C."/>
            <person name="Payen T."/>
            <person name="Noel B."/>
            <person name="Kuo A."/>
            <person name="Morin E."/>
            <person name="Chen J."/>
            <person name="Kohler A."/>
            <person name="Krizsan K."/>
            <person name="Balestrini R."/>
            <person name="Da Silva C."/>
            <person name="Montanini B."/>
            <person name="Hainaut M."/>
            <person name="Levati E."/>
            <person name="Barry K.W."/>
            <person name="Belfiori B."/>
            <person name="Cichocki N."/>
            <person name="Clum A."/>
            <person name="Dockter R.B."/>
            <person name="Fauchery L."/>
            <person name="Guy J."/>
            <person name="Iotti M."/>
            <person name="Le Tacon F."/>
            <person name="Lindquist E.A."/>
            <person name="Lipzen A."/>
            <person name="Malagnac F."/>
            <person name="Mello A."/>
            <person name="Molinier V."/>
            <person name="Miyauchi S."/>
            <person name="Poulain J."/>
            <person name="Riccioni C."/>
            <person name="Rubini A."/>
            <person name="Sitrit Y."/>
            <person name="Splivallo R."/>
            <person name="Traeger S."/>
            <person name="Wang M."/>
            <person name="Zifcakova L."/>
            <person name="Wipf D."/>
            <person name="Zambonelli A."/>
            <person name="Paolocci F."/>
            <person name="Nowrousian M."/>
            <person name="Ottonello S."/>
            <person name="Baldrian P."/>
            <person name="Spatafora J.W."/>
            <person name="Henrissat B."/>
            <person name="Nagy L.G."/>
            <person name="Aury J.M."/>
            <person name="Wincker P."/>
            <person name="Grigoriev I.V."/>
            <person name="Bonfante P."/>
            <person name="Martin F.M."/>
        </authorList>
    </citation>
    <scope>NUCLEOTIDE SEQUENCE [LARGE SCALE GENOMIC DNA]</scope>
    <source>
        <strain evidence="1 2">120613-1</strain>
    </source>
</reference>
<accession>A0A3N4J9K0</accession>
<organism evidence="1 2">
    <name type="scientific">Choiromyces venosus 120613-1</name>
    <dbReference type="NCBI Taxonomy" id="1336337"/>
    <lineage>
        <taxon>Eukaryota</taxon>
        <taxon>Fungi</taxon>
        <taxon>Dikarya</taxon>
        <taxon>Ascomycota</taxon>
        <taxon>Pezizomycotina</taxon>
        <taxon>Pezizomycetes</taxon>
        <taxon>Pezizales</taxon>
        <taxon>Tuberaceae</taxon>
        <taxon>Choiromyces</taxon>
    </lineage>
</organism>
<keyword evidence="2" id="KW-1185">Reference proteome</keyword>
<sequence>MLTAHVGVSGKGGKPIAKCDYFSNIKSEASNFFAVSQYGAQFGKLGFSPVRGFLNAM</sequence>
<evidence type="ECO:0000313" key="1">
    <source>
        <dbReference type="EMBL" id="RPA93311.1"/>
    </source>
</evidence>
<feature type="non-terminal residue" evidence="1">
    <location>
        <position position="57"/>
    </location>
</feature>
<proteinExistence type="predicted"/>
<dbReference type="EMBL" id="ML120455">
    <property type="protein sequence ID" value="RPA93311.1"/>
    <property type="molecule type" value="Genomic_DNA"/>
</dbReference>
<dbReference type="AlphaFoldDB" id="A0A3N4J9K0"/>
<gene>
    <name evidence="1" type="ORF">L873DRAFT_1816094</name>
</gene>
<evidence type="ECO:0000313" key="2">
    <source>
        <dbReference type="Proteomes" id="UP000276215"/>
    </source>
</evidence>
<name>A0A3N4J9K0_9PEZI</name>
<dbReference type="Proteomes" id="UP000276215">
    <property type="component" value="Unassembled WGS sequence"/>
</dbReference>